<evidence type="ECO:0000259" key="9">
    <source>
        <dbReference type="Pfam" id="PF18967"/>
    </source>
</evidence>
<evidence type="ECO:0000256" key="4">
    <source>
        <dbReference type="ARBA" id="ARBA00022741"/>
    </source>
</evidence>
<evidence type="ECO:0000256" key="2">
    <source>
        <dbReference type="ARBA" id="ARBA00022475"/>
    </source>
</evidence>
<comment type="subcellular location">
    <subcellularLocation>
        <location evidence="1">Cell membrane</location>
    </subcellularLocation>
</comment>
<feature type="transmembrane region" description="Helical" evidence="8">
    <location>
        <begin position="75"/>
        <end position="96"/>
    </location>
</feature>
<feature type="transmembrane region" description="Helical" evidence="8">
    <location>
        <begin position="282"/>
        <end position="304"/>
    </location>
</feature>
<feature type="transmembrane region" description="Helical" evidence="8">
    <location>
        <begin position="37"/>
        <end position="55"/>
    </location>
</feature>
<evidence type="ECO:0000256" key="6">
    <source>
        <dbReference type="ARBA" id="ARBA00023118"/>
    </source>
</evidence>
<dbReference type="EMBL" id="JBHSPF010000004">
    <property type="protein sequence ID" value="MFC5627371.1"/>
    <property type="molecule type" value="Genomic_DNA"/>
</dbReference>
<dbReference type="Pfam" id="PF18967">
    <property type="entry name" value="PycTM"/>
    <property type="match status" value="1"/>
</dbReference>
<evidence type="ECO:0000313" key="11">
    <source>
        <dbReference type="Proteomes" id="UP001596143"/>
    </source>
</evidence>
<evidence type="ECO:0000256" key="7">
    <source>
        <dbReference type="ARBA" id="ARBA00023136"/>
    </source>
</evidence>
<organism evidence="10 11">
    <name type="scientific">Aliibacillus thermotolerans</name>
    <dbReference type="NCBI Taxonomy" id="1834418"/>
    <lineage>
        <taxon>Bacteria</taxon>
        <taxon>Bacillati</taxon>
        <taxon>Bacillota</taxon>
        <taxon>Bacilli</taxon>
        <taxon>Bacillales</taxon>
        <taxon>Bacillaceae</taxon>
        <taxon>Aliibacillus</taxon>
    </lineage>
</organism>
<keyword evidence="3 8" id="KW-0812">Transmembrane</keyword>
<dbReference type="Pfam" id="PF11750">
    <property type="entry name" value="DUF3307"/>
    <property type="match status" value="1"/>
</dbReference>
<evidence type="ECO:0000256" key="5">
    <source>
        <dbReference type="ARBA" id="ARBA00022989"/>
    </source>
</evidence>
<feature type="transmembrane region" description="Helical" evidence="8">
    <location>
        <begin position="187"/>
        <end position="210"/>
    </location>
</feature>
<dbReference type="Proteomes" id="UP001596143">
    <property type="component" value="Unassembled WGS sequence"/>
</dbReference>
<evidence type="ECO:0000256" key="1">
    <source>
        <dbReference type="ARBA" id="ARBA00004236"/>
    </source>
</evidence>
<evidence type="ECO:0000256" key="8">
    <source>
        <dbReference type="SAM" id="Phobius"/>
    </source>
</evidence>
<dbReference type="InterPro" id="IPR043760">
    <property type="entry name" value="PycTM_dom"/>
</dbReference>
<keyword evidence="11" id="KW-1185">Reference proteome</keyword>
<name>A0ABW0U3E8_9BACI</name>
<keyword evidence="6" id="KW-0051">Antiviral defense</keyword>
<gene>
    <name evidence="10" type="ORF">ACFPTR_00480</name>
</gene>
<protein>
    <submittedName>
        <fullName evidence="10">DUF3307 domain-containing protein</fullName>
    </submittedName>
</protein>
<evidence type="ECO:0000313" key="10">
    <source>
        <dbReference type="EMBL" id="MFC5627371.1"/>
    </source>
</evidence>
<feature type="domain" description="Pycsar effector protein" evidence="9">
    <location>
        <begin position="19"/>
        <end position="204"/>
    </location>
</feature>
<comment type="caution">
    <text evidence="10">The sequence shown here is derived from an EMBL/GenBank/DDBJ whole genome shotgun (WGS) entry which is preliminary data.</text>
</comment>
<proteinExistence type="predicted"/>
<feature type="transmembrane region" description="Helical" evidence="8">
    <location>
        <begin position="216"/>
        <end position="234"/>
    </location>
</feature>
<keyword evidence="2" id="KW-1003">Cell membrane</keyword>
<accession>A0ABW0U3E8</accession>
<keyword evidence="7 8" id="KW-0472">Membrane</keyword>
<sequence>MSNQTLENDIKRESQFEFLKEAINDTQNTIRFIDSKGSAVIVLWSIVIAALVSTYDKWIKWLRQFYKDEGHLEILFVTLILLGMAICFILSLLLVYRTLLSNNSPVEHLKLDEVKLKENYFIFSTDNKMSFFDLFRRNPKIKLRKPTKEFILNIKQLTDEQIIEEMAIELQKVSSIRLIKLQRVNKGILFFLIFIVLLTILIVYSLISNLIQVTDFRFFDISINVELFIYLYLGHKIGDYLLQSDKQAKSKQNSWYYLLVHCAIYSLSVIAVPFIFMGYFNLAALFFVFITHVVIDQGALLHFWMKYIKGIKDPDSEEVNIVKLEVDQTFHYIVIGIISILG</sequence>
<keyword evidence="5 8" id="KW-1133">Transmembrane helix</keyword>
<dbReference type="RefSeq" id="WP_270898448.1">
    <property type="nucleotide sequence ID" value="NZ_JBHSPF010000004.1"/>
</dbReference>
<evidence type="ECO:0000256" key="3">
    <source>
        <dbReference type="ARBA" id="ARBA00022692"/>
    </source>
</evidence>
<reference evidence="11" key="1">
    <citation type="journal article" date="2019" name="Int. J. Syst. Evol. Microbiol.">
        <title>The Global Catalogue of Microorganisms (GCM) 10K type strain sequencing project: providing services to taxonomists for standard genome sequencing and annotation.</title>
        <authorList>
            <consortium name="The Broad Institute Genomics Platform"/>
            <consortium name="The Broad Institute Genome Sequencing Center for Infectious Disease"/>
            <person name="Wu L."/>
            <person name="Ma J."/>
        </authorList>
    </citation>
    <scope>NUCLEOTIDE SEQUENCE [LARGE SCALE GENOMIC DNA]</scope>
    <source>
        <strain evidence="11">CGMCC 1.15790</strain>
    </source>
</reference>
<feature type="transmembrane region" description="Helical" evidence="8">
    <location>
        <begin position="255"/>
        <end position="276"/>
    </location>
</feature>
<keyword evidence="4" id="KW-0547">Nucleotide-binding</keyword>
<dbReference type="InterPro" id="IPR021737">
    <property type="entry name" value="Phage_phiKZ_Orf197"/>
</dbReference>